<sequence length="618" mass="67330">RHPLLQRSARASSLWSIGPGRTPQISLHQITPNLRILFCMACNHLFERDCPVKTALAVTWAVVSWIASPHEHIRHVRRPTGMKSAASRDGTVCCHSAQHMRGDNASTRDSQADANAPEHTNQTDRFAAEPQNIDRRWTASASQKLTNITEIYAGTNLNRIGAVVFLGVFYTKGNKHQHQSKAGLTATANTRLKSTHRKLPTGSPGKCAYSSRTNSARLPFPRETVRNVSKRPSVFSRTHGEFSPSVKMGRTDVGSYTPPEVGVTDLPRQVRLQAHKKTTTKLVYLDRLPVSRPIPIRIRNADRLVCSKFHSNVAANIDERRIPKNHTVRALASSPGFLDVAAGSRGSADAAVTKWQAQECLTVDNLLCRTNPSRRHRRRPRPPPPARTTNQFAALRRESKGPGGGARSRFVCDLNGILLPLVLKLRANPLEIFELHQSNGAPLERALETVRLRDELRITYFHVGVLQNPRIAEAGTRGVRQKSARHAGGAGRAQTEGLALRGSPFREQPSDATQQQKKNAGGGSRRSTFAICCLCFSKSAIIFSRCFSSRPCLLPSVLESAMAAGAAGAAGTAGAAGVGVRRPGACAAEPVLWVPVAFSPYRKLRASAGSAPTRGRSR</sequence>
<proteinExistence type="predicted"/>
<accession>A0A8H7ZVB0</accession>
<gene>
    <name evidence="2" type="ORF">BJ554DRAFT_7882</name>
</gene>
<evidence type="ECO:0000313" key="2">
    <source>
        <dbReference type="EMBL" id="KAG5460111.1"/>
    </source>
</evidence>
<evidence type="ECO:0000256" key="1">
    <source>
        <dbReference type="SAM" id="MobiDB-lite"/>
    </source>
</evidence>
<feature type="region of interest" description="Disordered" evidence="1">
    <location>
        <begin position="99"/>
        <end position="131"/>
    </location>
</feature>
<evidence type="ECO:0000313" key="3">
    <source>
        <dbReference type="Proteomes" id="UP000673691"/>
    </source>
</evidence>
<dbReference type="AlphaFoldDB" id="A0A8H7ZVB0"/>
<dbReference type="Proteomes" id="UP000673691">
    <property type="component" value="Unassembled WGS sequence"/>
</dbReference>
<feature type="compositionally biased region" description="Polar residues" evidence="1">
    <location>
        <begin position="104"/>
        <end position="124"/>
    </location>
</feature>
<comment type="caution">
    <text evidence="2">The sequence shown here is derived from an EMBL/GenBank/DDBJ whole genome shotgun (WGS) entry which is preliminary data.</text>
</comment>
<feature type="region of interest" description="Disordered" evidence="1">
    <location>
        <begin position="502"/>
        <end position="525"/>
    </location>
</feature>
<feature type="region of interest" description="Disordered" evidence="1">
    <location>
        <begin position="235"/>
        <end position="262"/>
    </location>
</feature>
<keyword evidence="3" id="KW-1185">Reference proteome</keyword>
<organism evidence="2 3">
    <name type="scientific">Olpidium bornovanus</name>
    <dbReference type="NCBI Taxonomy" id="278681"/>
    <lineage>
        <taxon>Eukaryota</taxon>
        <taxon>Fungi</taxon>
        <taxon>Fungi incertae sedis</taxon>
        <taxon>Olpidiomycota</taxon>
        <taxon>Olpidiomycotina</taxon>
        <taxon>Olpidiomycetes</taxon>
        <taxon>Olpidiales</taxon>
        <taxon>Olpidiaceae</taxon>
        <taxon>Olpidium</taxon>
    </lineage>
</organism>
<feature type="compositionally biased region" description="Basic residues" evidence="1">
    <location>
        <begin position="372"/>
        <end position="381"/>
    </location>
</feature>
<feature type="non-terminal residue" evidence="2">
    <location>
        <position position="1"/>
    </location>
</feature>
<reference evidence="2 3" key="1">
    <citation type="journal article" name="Sci. Rep.">
        <title>Genome-scale phylogenetic analyses confirm Olpidium as the closest living zoosporic fungus to the non-flagellated, terrestrial fungi.</title>
        <authorList>
            <person name="Chang Y."/>
            <person name="Rochon D."/>
            <person name="Sekimoto S."/>
            <person name="Wang Y."/>
            <person name="Chovatia M."/>
            <person name="Sandor L."/>
            <person name="Salamov A."/>
            <person name="Grigoriev I.V."/>
            <person name="Stajich J.E."/>
            <person name="Spatafora J.W."/>
        </authorList>
    </citation>
    <scope>NUCLEOTIDE SEQUENCE [LARGE SCALE GENOMIC DNA]</scope>
    <source>
        <strain evidence="2">S191</strain>
    </source>
</reference>
<dbReference type="EMBL" id="JAEFCI010005757">
    <property type="protein sequence ID" value="KAG5460111.1"/>
    <property type="molecule type" value="Genomic_DNA"/>
</dbReference>
<protein>
    <submittedName>
        <fullName evidence="2">Uncharacterized protein</fullName>
    </submittedName>
</protein>
<feature type="region of interest" description="Disordered" evidence="1">
    <location>
        <begin position="371"/>
        <end position="405"/>
    </location>
</feature>
<name>A0A8H7ZVB0_9FUNG</name>